<evidence type="ECO:0000256" key="3">
    <source>
        <dbReference type="ARBA" id="ARBA00023002"/>
    </source>
</evidence>
<evidence type="ECO:0000256" key="2">
    <source>
        <dbReference type="ARBA" id="ARBA00022964"/>
    </source>
</evidence>
<dbReference type="PANTHER" id="PTHR16557">
    <property type="entry name" value="ALKYLATED DNA REPAIR PROTEIN ALKB-RELATED"/>
    <property type="match status" value="1"/>
</dbReference>
<accession>A0A366IL08</accession>
<dbReference type="Proteomes" id="UP000253509">
    <property type="component" value="Unassembled WGS sequence"/>
</dbReference>
<dbReference type="RefSeq" id="WP_113903961.1">
    <property type="nucleotide sequence ID" value="NZ_QNSB01000005.1"/>
</dbReference>
<evidence type="ECO:0000256" key="1">
    <source>
        <dbReference type="ARBA" id="ARBA00022723"/>
    </source>
</evidence>
<dbReference type="GO" id="GO:0008168">
    <property type="term" value="F:methyltransferase activity"/>
    <property type="evidence" value="ECO:0007669"/>
    <property type="project" value="UniProtKB-KW"/>
</dbReference>
<dbReference type="InterPro" id="IPR027450">
    <property type="entry name" value="AlkB-like"/>
</dbReference>
<dbReference type="InterPro" id="IPR004574">
    <property type="entry name" value="Alkb"/>
</dbReference>
<keyword evidence="1 5" id="KW-0479">Metal-binding</keyword>
<feature type="binding site" evidence="5">
    <location>
        <position position="161"/>
    </location>
    <ligand>
        <name>Fe cation</name>
        <dbReference type="ChEBI" id="CHEBI:24875"/>
        <note>catalytic</note>
    </ligand>
</feature>
<gene>
    <name evidence="7" type="ORF">DFO65_10536</name>
</gene>
<reference evidence="7 8" key="1">
    <citation type="submission" date="2018-06" db="EMBL/GenBank/DDBJ databases">
        <title>Freshwater and sediment microbial communities from various areas in North America, analyzing microbe dynamics in response to fracking.</title>
        <authorList>
            <person name="Lamendella R."/>
        </authorList>
    </citation>
    <scope>NUCLEOTIDE SEQUENCE [LARGE SCALE GENOMIC DNA]</scope>
    <source>
        <strain evidence="7 8">3b_TX</strain>
    </source>
</reference>
<evidence type="ECO:0000256" key="4">
    <source>
        <dbReference type="ARBA" id="ARBA00023004"/>
    </source>
</evidence>
<keyword evidence="7" id="KW-0489">Methyltransferase</keyword>
<protein>
    <submittedName>
        <fullName evidence="7">Alkylated DNA repair protein (DNA oxidative demethylase)</fullName>
    </submittedName>
</protein>
<dbReference type="GO" id="GO:0035513">
    <property type="term" value="P:oxidative RNA demethylation"/>
    <property type="evidence" value="ECO:0007669"/>
    <property type="project" value="TreeGrafter"/>
</dbReference>
<dbReference type="GO" id="GO:0035516">
    <property type="term" value="F:broad specificity oxidative DNA demethylase activity"/>
    <property type="evidence" value="ECO:0007669"/>
    <property type="project" value="TreeGrafter"/>
</dbReference>
<dbReference type="AlphaFoldDB" id="A0A366IL08"/>
<dbReference type="EMBL" id="QNSB01000005">
    <property type="protein sequence ID" value="RBP71438.1"/>
    <property type="molecule type" value="Genomic_DNA"/>
</dbReference>
<evidence type="ECO:0000259" key="6">
    <source>
        <dbReference type="PROSITE" id="PS51471"/>
    </source>
</evidence>
<keyword evidence="4 5" id="KW-0408">Iron</keyword>
<dbReference type="SUPFAM" id="SSF51197">
    <property type="entry name" value="Clavaminate synthase-like"/>
    <property type="match status" value="1"/>
</dbReference>
<evidence type="ECO:0000313" key="8">
    <source>
        <dbReference type="Proteomes" id="UP000253509"/>
    </source>
</evidence>
<evidence type="ECO:0000313" key="7">
    <source>
        <dbReference type="EMBL" id="RBP71438.1"/>
    </source>
</evidence>
<keyword evidence="3" id="KW-0560">Oxidoreductase</keyword>
<sequence>MDALFADDAFDRRPRVIAPGAVWLPGFLDAQAQSWLLRRVEEWRSGPVPPHSTLIAGHPMSVRTIGLGWHWRPGRYERRAADVNDEQVLPFPEWMMRLGRKVVASAAEVVAGSADAAGSPTSAVAGPADPAAWGLDPTVYSPDVALVNHYDAHARMGMHQDRDEVDPAPVVSLSLGDTGLFRFGNTRSRNRPFEDIRLASGDAFVFGGPARFAYHGVRGIVPDTAPEAIRDHLLGGGRINITMRTTGLR</sequence>
<dbReference type="InterPro" id="IPR037151">
    <property type="entry name" value="AlkB-like_sf"/>
</dbReference>
<name>A0A366IL08_9MICO</name>
<organism evidence="7 8">
    <name type="scientific">Brevibacterium celere</name>
    <dbReference type="NCBI Taxonomy" id="225845"/>
    <lineage>
        <taxon>Bacteria</taxon>
        <taxon>Bacillati</taxon>
        <taxon>Actinomycetota</taxon>
        <taxon>Actinomycetes</taxon>
        <taxon>Micrococcales</taxon>
        <taxon>Brevibacteriaceae</taxon>
        <taxon>Brevibacterium</taxon>
    </lineage>
</organism>
<evidence type="ECO:0000256" key="5">
    <source>
        <dbReference type="PIRSR" id="PIRSR604574-2"/>
    </source>
</evidence>
<dbReference type="Gene3D" id="2.60.120.590">
    <property type="entry name" value="Alpha-ketoglutarate-dependent dioxygenase AlkB-like"/>
    <property type="match status" value="1"/>
</dbReference>
<feature type="binding site" evidence="5">
    <location>
        <position position="159"/>
    </location>
    <ligand>
        <name>Fe cation</name>
        <dbReference type="ChEBI" id="CHEBI:24875"/>
        <note>catalytic</note>
    </ligand>
</feature>
<dbReference type="PANTHER" id="PTHR16557:SF2">
    <property type="entry name" value="NUCLEIC ACID DIOXYGENASE ALKBH1"/>
    <property type="match status" value="1"/>
</dbReference>
<keyword evidence="8" id="KW-1185">Reference proteome</keyword>
<dbReference type="Pfam" id="PF13532">
    <property type="entry name" value="2OG-FeII_Oxy_2"/>
    <property type="match status" value="1"/>
</dbReference>
<dbReference type="GO" id="GO:0005737">
    <property type="term" value="C:cytoplasm"/>
    <property type="evidence" value="ECO:0007669"/>
    <property type="project" value="TreeGrafter"/>
</dbReference>
<dbReference type="PROSITE" id="PS51471">
    <property type="entry name" value="FE2OG_OXY"/>
    <property type="match status" value="1"/>
</dbReference>
<proteinExistence type="predicted"/>
<dbReference type="GO" id="GO:0032259">
    <property type="term" value="P:methylation"/>
    <property type="evidence" value="ECO:0007669"/>
    <property type="project" value="UniProtKB-KW"/>
</dbReference>
<dbReference type="GO" id="GO:0035515">
    <property type="term" value="F:oxidative RNA demethylase activity"/>
    <property type="evidence" value="ECO:0007669"/>
    <property type="project" value="TreeGrafter"/>
</dbReference>
<feature type="binding site" evidence="5">
    <location>
        <position position="215"/>
    </location>
    <ligand>
        <name>Fe cation</name>
        <dbReference type="ChEBI" id="CHEBI:24875"/>
        <note>catalytic</note>
    </ligand>
</feature>
<keyword evidence="2" id="KW-0223">Dioxygenase</keyword>
<feature type="domain" description="Fe2OG dioxygenase" evidence="6">
    <location>
        <begin position="141"/>
        <end position="247"/>
    </location>
</feature>
<dbReference type="GO" id="GO:0008198">
    <property type="term" value="F:ferrous iron binding"/>
    <property type="evidence" value="ECO:0007669"/>
    <property type="project" value="TreeGrafter"/>
</dbReference>
<comment type="caution">
    <text evidence="7">The sequence shown here is derived from an EMBL/GenBank/DDBJ whole genome shotgun (WGS) entry which is preliminary data.</text>
</comment>
<comment type="cofactor">
    <cofactor evidence="5">
        <name>Fe(2+)</name>
        <dbReference type="ChEBI" id="CHEBI:29033"/>
    </cofactor>
    <text evidence="5">Binds 1 Fe(2+) ion per subunit.</text>
</comment>
<keyword evidence="7" id="KW-0808">Transferase</keyword>
<dbReference type="InterPro" id="IPR005123">
    <property type="entry name" value="Oxoglu/Fe-dep_dioxygenase_dom"/>
</dbReference>